<dbReference type="PROSITE" id="PS51202">
    <property type="entry name" value="RCK_C"/>
    <property type="match status" value="1"/>
</dbReference>
<sequence>MKSVLIIGLGRLGHHLCVNMSQLGNEVMIVDRNEECMQDLLPYATMAKVGDCTNEDVLRSLGIGNFDICFVCIGSNFQSSLEITSLIKEMGAKYVVSKANRDIHAKFLLRNGADEVIYPDRDIAERLAVKHSANHVFDYIELTEGYSIFEIPPVEEWIGKSIRQLAIRSKYHVSILGIKKNGHLQLLPHAERILEREDHLMVVGLKKDIDRILANIR</sequence>
<dbReference type="PANTHER" id="PTHR43833">
    <property type="entry name" value="POTASSIUM CHANNEL PROTEIN 2-RELATED-RELATED"/>
    <property type="match status" value="1"/>
</dbReference>
<evidence type="ECO:0000259" key="2">
    <source>
        <dbReference type="PROSITE" id="PS51202"/>
    </source>
</evidence>
<accession>A0A174LJY5</accession>
<dbReference type="Gene3D" id="3.40.50.720">
    <property type="entry name" value="NAD(P)-binding Rossmann-like Domain"/>
    <property type="match status" value="1"/>
</dbReference>
<dbReference type="STRING" id="39482.ERS852491_04602"/>
<evidence type="ECO:0000313" key="3">
    <source>
        <dbReference type="EMBL" id="CUP23016.1"/>
    </source>
</evidence>
<dbReference type="PANTHER" id="PTHR43833:SF7">
    <property type="entry name" value="KTR SYSTEM POTASSIUM UPTAKE PROTEIN C"/>
    <property type="match status" value="1"/>
</dbReference>
<organism evidence="3 4">
    <name type="scientific">Faecalicatena contorta</name>
    <dbReference type="NCBI Taxonomy" id="39482"/>
    <lineage>
        <taxon>Bacteria</taxon>
        <taxon>Bacillati</taxon>
        <taxon>Bacillota</taxon>
        <taxon>Clostridia</taxon>
        <taxon>Lachnospirales</taxon>
        <taxon>Lachnospiraceae</taxon>
        <taxon>Faecalicatena</taxon>
    </lineage>
</organism>
<proteinExistence type="predicted"/>
<dbReference type="InterPro" id="IPR036721">
    <property type="entry name" value="RCK_C_sf"/>
</dbReference>
<evidence type="ECO:0000313" key="4">
    <source>
        <dbReference type="Proteomes" id="UP000095544"/>
    </source>
</evidence>
<dbReference type="Pfam" id="PF02080">
    <property type="entry name" value="TrkA_C"/>
    <property type="match status" value="1"/>
</dbReference>
<dbReference type="GO" id="GO:0006813">
    <property type="term" value="P:potassium ion transport"/>
    <property type="evidence" value="ECO:0007669"/>
    <property type="project" value="InterPro"/>
</dbReference>
<dbReference type="SUPFAM" id="SSF116726">
    <property type="entry name" value="TrkA C-terminal domain-like"/>
    <property type="match status" value="1"/>
</dbReference>
<dbReference type="InterPro" id="IPR003148">
    <property type="entry name" value="RCK_N"/>
</dbReference>
<protein>
    <submittedName>
        <fullName evidence="3">Ktr system potassium uptake protein A</fullName>
    </submittedName>
</protein>
<dbReference type="PROSITE" id="PS51201">
    <property type="entry name" value="RCK_N"/>
    <property type="match status" value="1"/>
</dbReference>
<evidence type="ECO:0000259" key="1">
    <source>
        <dbReference type="PROSITE" id="PS51201"/>
    </source>
</evidence>
<name>A0A174LJY5_9FIRM</name>
<gene>
    <name evidence="3" type="primary">ktrA_2</name>
    <name evidence="3" type="ORF">ERS852491_04602</name>
</gene>
<dbReference type="Pfam" id="PF02254">
    <property type="entry name" value="TrkA_N"/>
    <property type="match status" value="1"/>
</dbReference>
<reference evidence="3 4" key="1">
    <citation type="submission" date="2015-09" db="EMBL/GenBank/DDBJ databases">
        <authorList>
            <consortium name="Pathogen Informatics"/>
        </authorList>
    </citation>
    <scope>NUCLEOTIDE SEQUENCE [LARGE SCALE GENOMIC DNA]</scope>
    <source>
        <strain evidence="3 4">2789STDY5834876</strain>
    </source>
</reference>
<dbReference type="InterPro" id="IPR006037">
    <property type="entry name" value="RCK_C"/>
</dbReference>
<dbReference type="InterPro" id="IPR050721">
    <property type="entry name" value="Trk_Ktr_HKT_K-transport"/>
</dbReference>
<dbReference type="InterPro" id="IPR036291">
    <property type="entry name" value="NAD(P)-bd_dom_sf"/>
</dbReference>
<dbReference type="SUPFAM" id="SSF51735">
    <property type="entry name" value="NAD(P)-binding Rossmann-fold domains"/>
    <property type="match status" value="1"/>
</dbReference>
<dbReference type="RefSeq" id="WP_050639846.1">
    <property type="nucleotide sequence ID" value="NZ_CABKUE010000007.1"/>
</dbReference>
<dbReference type="AlphaFoldDB" id="A0A174LJY5"/>
<dbReference type="OrthoDB" id="9776294at2"/>
<feature type="domain" description="RCK C-terminal" evidence="2">
    <location>
        <begin position="134"/>
        <end position="217"/>
    </location>
</feature>
<dbReference type="GO" id="GO:0008324">
    <property type="term" value="F:monoatomic cation transmembrane transporter activity"/>
    <property type="evidence" value="ECO:0007669"/>
    <property type="project" value="InterPro"/>
</dbReference>
<feature type="domain" description="RCK N-terminal" evidence="1">
    <location>
        <begin position="1"/>
        <end position="118"/>
    </location>
</feature>
<dbReference type="Gene3D" id="3.30.70.1450">
    <property type="entry name" value="Regulator of K+ conductance, C-terminal domain"/>
    <property type="match status" value="1"/>
</dbReference>
<dbReference type="Proteomes" id="UP000095544">
    <property type="component" value="Unassembled WGS sequence"/>
</dbReference>
<dbReference type="EMBL" id="CYZU01000069">
    <property type="protein sequence ID" value="CUP23016.1"/>
    <property type="molecule type" value="Genomic_DNA"/>
</dbReference>